<protein>
    <submittedName>
        <fullName evidence="3">Acyltransferase</fullName>
    </submittedName>
</protein>
<feature type="transmembrane region" description="Helical" evidence="1">
    <location>
        <begin position="21"/>
        <end position="41"/>
    </location>
</feature>
<dbReference type="PANTHER" id="PTHR23028">
    <property type="entry name" value="ACETYLTRANSFERASE"/>
    <property type="match status" value="1"/>
</dbReference>
<accession>A0A512JL02</accession>
<reference evidence="3 4" key="1">
    <citation type="submission" date="2019-07" db="EMBL/GenBank/DDBJ databases">
        <title>Whole genome shotgun sequence of Methylobacterium gnaphalii NBRC 107716.</title>
        <authorList>
            <person name="Hosoyama A."/>
            <person name="Uohara A."/>
            <person name="Ohji S."/>
            <person name="Ichikawa N."/>
        </authorList>
    </citation>
    <scope>NUCLEOTIDE SEQUENCE [LARGE SCALE GENOMIC DNA]</scope>
    <source>
        <strain evidence="3 4">NBRC 107716</strain>
    </source>
</reference>
<keyword evidence="3" id="KW-0012">Acyltransferase</keyword>
<dbReference type="GO" id="GO:0000271">
    <property type="term" value="P:polysaccharide biosynthetic process"/>
    <property type="evidence" value="ECO:0007669"/>
    <property type="project" value="TreeGrafter"/>
</dbReference>
<dbReference type="EMBL" id="BJZV01000012">
    <property type="protein sequence ID" value="GEP10572.1"/>
    <property type="molecule type" value="Genomic_DNA"/>
</dbReference>
<dbReference type="InterPro" id="IPR002656">
    <property type="entry name" value="Acyl_transf_3_dom"/>
</dbReference>
<evidence type="ECO:0000313" key="3">
    <source>
        <dbReference type="EMBL" id="GEP10572.1"/>
    </source>
</evidence>
<feature type="transmembrane region" description="Helical" evidence="1">
    <location>
        <begin position="97"/>
        <end position="123"/>
    </location>
</feature>
<feature type="transmembrane region" description="Helical" evidence="1">
    <location>
        <begin position="284"/>
        <end position="305"/>
    </location>
</feature>
<feature type="transmembrane region" description="Helical" evidence="1">
    <location>
        <begin position="53"/>
        <end position="76"/>
    </location>
</feature>
<feature type="transmembrane region" description="Helical" evidence="1">
    <location>
        <begin position="229"/>
        <end position="249"/>
    </location>
</feature>
<proteinExistence type="predicted"/>
<comment type="caution">
    <text evidence="3">The sequence shown here is derived from an EMBL/GenBank/DDBJ whole genome shotgun (WGS) entry which is preliminary data.</text>
</comment>
<keyword evidence="1" id="KW-1133">Transmembrane helix</keyword>
<dbReference type="Proteomes" id="UP000321750">
    <property type="component" value="Unassembled WGS sequence"/>
</dbReference>
<feature type="transmembrane region" description="Helical" evidence="1">
    <location>
        <begin position="255"/>
        <end position="272"/>
    </location>
</feature>
<organism evidence="3 4">
    <name type="scientific">Methylobacterium gnaphalii</name>
    <dbReference type="NCBI Taxonomy" id="1010610"/>
    <lineage>
        <taxon>Bacteria</taxon>
        <taxon>Pseudomonadati</taxon>
        <taxon>Pseudomonadota</taxon>
        <taxon>Alphaproteobacteria</taxon>
        <taxon>Hyphomicrobiales</taxon>
        <taxon>Methylobacteriaceae</taxon>
        <taxon>Methylobacterium</taxon>
    </lineage>
</organism>
<dbReference type="RefSeq" id="WP_170245959.1">
    <property type="nucleotide sequence ID" value="NZ_BJZV01000012.1"/>
</dbReference>
<keyword evidence="3" id="KW-0808">Transferase</keyword>
<keyword evidence="4" id="KW-1185">Reference proteome</keyword>
<feature type="transmembrane region" description="Helical" evidence="1">
    <location>
        <begin position="143"/>
        <end position="161"/>
    </location>
</feature>
<feature type="transmembrane region" description="Helical" evidence="1">
    <location>
        <begin position="317"/>
        <end position="337"/>
    </location>
</feature>
<feature type="domain" description="Acyltransferase 3" evidence="2">
    <location>
        <begin position="18"/>
        <end position="333"/>
    </location>
</feature>
<keyword evidence="1" id="KW-0812">Transmembrane</keyword>
<sequence length="375" mass="40451">MPLAQASTVPARQPRLLEIDALRGLAAMLVVLYHFTVGYGAEFGWPGSPPSLMFSSAQIGVSIFFVISGFVIAMTLERSKTVSDFALSRFARLYPPFWTCALMTTALIAVTGFNPFHLTASGFLATLTMANGLIDQPFVDPSYWTLTRELLFYAFMAAAFYGAGSRRLTAIILGWVLATSAYNVLVMDQNVYGCRSGASCGAILLNATFAYLFAAGAMLHRLHAGDRSALVKITLVTAILAGSVSFWPVQGFQPMFAVKAALYVGLVGIAASGRVRILRNRPMIFLGAISYSLYLLHQVIGVYVISVLVERGVHANVAIVLALTVVLTLAAAVCFGVERPAQRAIRRFYAERRDGSEPQPPEAPIVPAVQGARLL</sequence>
<feature type="transmembrane region" description="Helical" evidence="1">
    <location>
        <begin position="168"/>
        <end position="184"/>
    </location>
</feature>
<evidence type="ECO:0000313" key="4">
    <source>
        <dbReference type="Proteomes" id="UP000321750"/>
    </source>
</evidence>
<feature type="transmembrane region" description="Helical" evidence="1">
    <location>
        <begin position="196"/>
        <end position="217"/>
    </location>
</feature>
<name>A0A512JL02_9HYPH</name>
<dbReference type="GO" id="GO:0016747">
    <property type="term" value="F:acyltransferase activity, transferring groups other than amino-acyl groups"/>
    <property type="evidence" value="ECO:0007669"/>
    <property type="project" value="InterPro"/>
</dbReference>
<dbReference type="GO" id="GO:0016020">
    <property type="term" value="C:membrane"/>
    <property type="evidence" value="ECO:0007669"/>
    <property type="project" value="TreeGrafter"/>
</dbReference>
<keyword evidence="1" id="KW-0472">Membrane</keyword>
<dbReference type="PANTHER" id="PTHR23028:SF131">
    <property type="entry name" value="BLR2367 PROTEIN"/>
    <property type="match status" value="1"/>
</dbReference>
<dbReference type="AlphaFoldDB" id="A0A512JL02"/>
<evidence type="ECO:0000256" key="1">
    <source>
        <dbReference type="SAM" id="Phobius"/>
    </source>
</evidence>
<gene>
    <name evidence="3" type="ORF">MGN01_24170</name>
</gene>
<dbReference type="Pfam" id="PF01757">
    <property type="entry name" value="Acyl_transf_3"/>
    <property type="match status" value="1"/>
</dbReference>
<evidence type="ECO:0000259" key="2">
    <source>
        <dbReference type="Pfam" id="PF01757"/>
    </source>
</evidence>
<dbReference type="InterPro" id="IPR050879">
    <property type="entry name" value="Acyltransferase_3"/>
</dbReference>